<feature type="domain" description="Mediator complex subunit MED14 N-terminal" evidence="11">
    <location>
        <begin position="100"/>
        <end position="307"/>
    </location>
</feature>
<evidence type="ECO:0000256" key="7">
    <source>
        <dbReference type="ARBA" id="ARBA00023242"/>
    </source>
</evidence>
<evidence type="ECO:0000256" key="10">
    <source>
        <dbReference type="SAM" id="MobiDB-lite"/>
    </source>
</evidence>
<keyword evidence="4 9" id="KW-0805">Transcription regulation</keyword>
<evidence type="ECO:0000256" key="2">
    <source>
        <dbReference type="ARBA" id="ARBA00007813"/>
    </source>
</evidence>
<dbReference type="EMBL" id="JAVFHQ010000005">
    <property type="protein sequence ID" value="KAK4549227.1"/>
    <property type="molecule type" value="Genomic_DNA"/>
</dbReference>
<dbReference type="GO" id="GO:0070847">
    <property type="term" value="C:core mediator complex"/>
    <property type="evidence" value="ECO:0007669"/>
    <property type="project" value="TreeGrafter"/>
</dbReference>
<name>A0AAV9JVW5_9PEZI</name>
<keyword evidence="6 9" id="KW-0804">Transcription</keyword>
<dbReference type="Proteomes" id="UP001324427">
    <property type="component" value="Unassembled WGS sequence"/>
</dbReference>
<accession>A0AAV9JVW5</accession>
<comment type="subunit">
    <text evidence="9">Component of the Mediator complex.</text>
</comment>
<keyword evidence="5 9" id="KW-0010">Activator</keyword>
<evidence type="ECO:0000256" key="5">
    <source>
        <dbReference type="ARBA" id="ARBA00023159"/>
    </source>
</evidence>
<dbReference type="GO" id="GO:0003712">
    <property type="term" value="F:transcription coregulator activity"/>
    <property type="evidence" value="ECO:0007669"/>
    <property type="project" value="UniProtKB-UniRule"/>
</dbReference>
<gene>
    <name evidence="12" type="ORF">LTR36_007685</name>
</gene>
<dbReference type="InterPro" id="IPR055122">
    <property type="entry name" value="Med14_N"/>
</dbReference>
<feature type="compositionally biased region" description="Low complexity" evidence="10">
    <location>
        <begin position="1068"/>
        <end position="1082"/>
    </location>
</feature>
<dbReference type="GO" id="GO:0006357">
    <property type="term" value="P:regulation of transcription by RNA polymerase II"/>
    <property type="evidence" value="ECO:0007669"/>
    <property type="project" value="InterPro"/>
</dbReference>
<dbReference type="Pfam" id="PF08638">
    <property type="entry name" value="Med14"/>
    <property type="match status" value="1"/>
</dbReference>
<comment type="similarity">
    <text evidence="2 9">Belongs to the Mediator complex subunit 14 family.</text>
</comment>
<keyword evidence="13" id="KW-1185">Reference proteome</keyword>
<evidence type="ECO:0000256" key="3">
    <source>
        <dbReference type="ARBA" id="ARBA00019619"/>
    </source>
</evidence>
<dbReference type="InterPro" id="IPR013947">
    <property type="entry name" value="Mediator_Med14"/>
</dbReference>
<dbReference type="AlphaFoldDB" id="A0AAV9JVW5"/>
<proteinExistence type="inferred from homology"/>
<keyword evidence="7 9" id="KW-0539">Nucleus</keyword>
<feature type="compositionally biased region" description="Polar residues" evidence="10">
    <location>
        <begin position="37"/>
        <end position="54"/>
    </location>
</feature>
<sequence length="1092" mass="120534">MDQQSAVGSQDLKKARSHAQGGGVAQQNVGAHVMPGQDTSQTNGPPNHGQNGASPNGVPASNGGVPITNGDHMDTSMALAGPTDPPPLDQSWRETPANKSLGKLMDRVAQQCYHDLNETLTKMAEAGAESDTHQANGILAQGQQDTSETSVAKKRLLLNFASEQRDRFTKTLVLTDWAKNEKDMARLIDIKVWQEMQRWAYTNAATAIGETKLKMIDFKVPAPNIEGAMELLATGKASWIPDLGYIPPKRLTAKQLLKTLKGMNVTLATRLNLHEELPPYMQDFTIADGRATFSVPSEFEVDLSVADEEPASQFYLIDVRFLFSPSSNMLHDELRGHMEARTNQVLESGGLQGCYDFLHNFVLTHKINTLRNQAQDLIRYGKWFECIKVEPMRRSLVVQYWVGMPGPKNWFEIGIASGKQKAGSRKKPTPTVMVRWFRKGREVVDEQLAFDWKKLDLEACLMQVIAKHSLGKLAAAKDGLRVLAPESKVLKTDLTKSNMAPEECILTLGLPSMRSPLVVRLEPVTGQMSITPPSAATLNSERVLNSDPNVEVPRVLASLACQAVQEPVRKQAELLGWQEVQNLVSVRAKLGADVLQRSVFQPPGWGQQWALAVSFSLNGEKWWIVQVKDNKPDDRSNRTLKEITSVRQLMVTDASPDSQLATLSAYSRASLLRIERLAVAEVSYTVLAGQLRTLRIPHQIEKLDALTEGDASAPGPNSTLSATVFVRFSPLMRDKSDKAWKPWAADSLRLTHHGIEDADFQPGELGSVRYDLRLSVDSEKMKHLRKCLTRAHDRDIAINSTGGLAVRLRTPFGEPFVEQIRKRLRNLERLDGYVAVLQRLGFTCTFVSLAKLAFTYSTAPPLSAQLSFASDGSLPVRLQLEPADSNPHLRVRMMLEQGLNGKNADDFSDFAHTLPLTLPLLQTFERLEDANVLKRSFAVRSRSATWYSIAYKAPLLPCAFEVRARAKAEGGKTVVRWHLQETKSRSGDGGVREDFVAALKVFWQEKGEHWFGIGNGIVADSVGISAALSKLDEFVRRFEGSADELAKPADTTTAPSATETAKQSLQQPAKKPGGASKASAAKNQRPDVIMLD</sequence>
<comment type="caution">
    <text evidence="12">The sequence shown here is derived from an EMBL/GenBank/DDBJ whole genome shotgun (WGS) entry which is preliminary data.</text>
</comment>
<evidence type="ECO:0000256" key="1">
    <source>
        <dbReference type="ARBA" id="ARBA00004123"/>
    </source>
</evidence>
<organism evidence="12 13">
    <name type="scientific">Oleoguttula mirabilis</name>
    <dbReference type="NCBI Taxonomy" id="1507867"/>
    <lineage>
        <taxon>Eukaryota</taxon>
        <taxon>Fungi</taxon>
        <taxon>Dikarya</taxon>
        <taxon>Ascomycota</taxon>
        <taxon>Pezizomycotina</taxon>
        <taxon>Dothideomycetes</taxon>
        <taxon>Dothideomycetidae</taxon>
        <taxon>Mycosphaerellales</taxon>
        <taxon>Teratosphaeriaceae</taxon>
        <taxon>Oleoguttula</taxon>
    </lineage>
</organism>
<dbReference type="GO" id="GO:0016592">
    <property type="term" value="C:mediator complex"/>
    <property type="evidence" value="ECO:0007669"/>
    <property type="project" value="UniProtKB-UniRule"/>
</dbReference>
<comment type="subcellular location">
    <subcellularLocation>
        <location evidence="1 9">Nucleus</location>
    </subcellularLocation>
</comment>
<evidence type="ECO:0000256" key="4">
    <source>
        <dbReference type="ARBA" id="ARBA00023015"/>
    </source>
</evidence>
<evidence type="ECO:0000259" key="11">
    <source>
        <dbReference type="Pfam" id="PF08638"/>
    </source>
</evidence>
<reference evidence="12 13" key="1">
    <citation type="submission" date="2021-11" db="EMBL/GenBank/DDBJ databases">
        <title>Black yeast isolated from Biological Soil Crust.</title>
        <authorList>
            <person name="Kurbessoian T."/>
        </authorList>
    </citation>
    <scope>NUCLEOTIDE SEQUENCE [LARGE SCALE GENOMIC DNA]</scope>
    <source>
        <strain evidence="12 13">CCFEE 5522</strain>
    </source>
</reference>
<dbReference type="Pfam" id="PF26204">
    <property type="entry name" value="Med14_fung"/>
    <property type="match status" value="1"/>
</dbReference>
<evidence type="ECO:0000256" key="6">
    <source>
        <dbReference type="ARBA" id="ARBA00023163"/>
    </source>
</evidence>
<evidence type="ECO:0000256" key="9">
    <source>
        <dbReference type="RuleBase" id="RU365082"/>
    </source>
</evidence>
<dbReference type="PANTHER" id="PTHR12809:SF2">
    <property type="entry name" value="MEDIATOR OF RNA POLYMERASE II TRANSCRIPTION SUBUNIT 14"/>
    <property type="match status" value="1"/>
</dbReference>
<feature type="compositionally biased region" description="Polar residues" evidence="10">
    <location>
        <begin position="1050"/>
        <end position="1067"/>
    </location>
</feature>
<comment type="function">
    <text evidence="9">Component of the Mediator complex, a coactivator involved in the regulated transcription of nearly all RNA polymerase II-dependent genes. Mediator functions as a bridge to convey information from gene-specific regulatory proteins to the basal RNA polymerase II transcription machinery. Mediator is recruited to promoters by direct interactions with regulatory proteins and serves as a scaffold for the assembly of a functional preinitiation complex with RNA polymerase II and the general transcription factors.</text>
</comment>
<feature type="region of interest" description="Disordered" evidence="10">
    <location>
        <begin position="1045"/>
        <end position="1092"/>
    </location>
</feature>
<dbReference type="PANTHER" id="PTHR12809">
    <property type="entry name" value="MEDIATOR COMPLEX SUBUNIT"/>
    <property type="match status" value="1"/>
</dbReference>
<evidence type="ECO:0000313" key="13">
    <source>
        <dbReference type="Proteomes" id="UP001324427"/>
    </source>
</evidence>
<evidence type="ECO:0000256" key="8">
    <source>
        <dbReference type="ARBA" id="ARBA00032007"/>
    </source>
</evidence>
<protein>
    <recommendedName>
        <fullName evidence="3 9">Mediator of RNA polymerase II transcription subunit 14</fullName>
    </recommendedName>
    <alternativeName>
        <fullName evidence="8 9">Mediator complex subunit 14</fullName>
    </alternativeName>
</protein>
<feature type="region of interest" description="Disordered" evidence="10">
    <location>
        <begin position="1"/>
        <end position="91"/>
    </location>
</feature>
<evidence type="ECO:0000313" key="12">
    <source>
        <dbReference type="EMBL" id="KAK4549227.1"/>
    </source>
</evidence>